<proteinExistence type="predicted"/>
<dbReference type="OrthoDB" id="3363286at2759"/>
<gene>
    <name evidence="2" type="ORF">PV08_11104</name>
</gene>
<keyword evidence="3" id="KW-1185">Reference proteome</keyword>
<dbReference type="AlphaFoldDB" id="A0A0D2ATT2"/>
<protein>
    <submittedName>
        <fullName evidence="2">Uncharacterized protein</fullName>
    </submittedName>
</protein>
<evidence type="ECO:0000313" key="2">
    <source>
        <dbReference type="EMBL" id="KIW10143.1"/>
    </source>
</evidence>
<dbReference type="EMBL" id="KN847500">
    <property type="protein sequence ID" value="KIW10143.1"/>
    <property type="molecule type" value="Genomic_DNA"/>
</dbReference>
<dbReference type="Proteomes" id="UP000053328">
    <property type="component" value="Unassembled WGS sequence"/>
</dbReference>
<dbReference type="VEuPathDB" id="FungiDB:PV08_11104"/>
<evidence type="ECO:0000256" key="1">
    <source>
        <dbReference type="SAM" id="MobiDB-lite"/>
    </source>
</evidence>
<dbReference type="STRING" id="91928.A0A0D2ATT2"/>
<feature type="region of interest" description="Disordered" evidence="1">
    <location>
        <begin position="256"/>
        <end position="281"/>
    </location>
</feature>
<reference evidence="2 3" key="1">
    <citation type="submission" date="2015-01" db="EMBL/GenBank/DDBJ databases">
        <title>The Genome Sequence of Exophiala spinifera CBS89968.</title>
        <authorList>
            <consortium name="The Broad Institute Genomics Platform"/>
            <person name="Cuomo C."/>
            <person name="de Hoog S."/>
            <person name="Gorbushina A."/>
            <person name="Stielow B."/>
            <person name="Teixiera M."/>
            <person name="Abouelleil A."/>
            <person name="Chapman S.B."/>
            <person name="Priest M."/>
            <person name="Young S.K."/>
            <person name="Wortman J."/>
            <person name="Nusbaum C."/>
            <person name="Birren B."/>
        </authorList>
    </citation>
    <scope>NUCLEOTIDE SEQUENCE [LARGE SCALE GENOMIC DNA]</scope>
    <source>
        <strain evidence="2 3">CBS 89968</strain>
    </source>
</reference>
<feature type="region of interest" description="Disordered" evidence="1">
    <location>
        <begin position="49"/>
        <end position="106"/>
    </location>
</feature>
<organism evidence="2 3">
    <name type="scientific">Exophiala spinifera</name>
    <dbReference type="NCBI Taxonomy" id="91928"/>
    <lineage>
        <taxon>Eukaryota</taxon>
        <taxon>Fungi</taxon>
        <taxon>Dikarya</taxon>
        <taxon>Ascomycota</taxon>
        <taxon>Pezizomycotina</taxon>
        <taxon>Eurotiomycetes</taxon>
        <taxon>Chaetothyriomycetidae</taxon>
        <taxon>Chaetothyriales</taxon>
        <taxon>Herpotrichiellaceae</taxon>
        <taxon>Exophiala</taxon>
    </lineage>
</organism>
<feature type="compositionally biased region" description="Polar residues" evidence="1">
    <location>
        <begin position="96"/>
        <end position="106"/>
    </location>
</feature>
<evidence type="ECO:0000313" key="3">
    <source>
        <dbReference type="Proteomes" id="UP000053328"/>
    </source>
</evidence>
<accession>A0A0D2ATT2</accession>
<sequence length="575" mass="64310">MSLPCPYRHVSYATWRLQIFQSLYRSTEPGFAREACFPVSRSAARSKRCQSTSRLLDEDKNDGPQPLRDGVSWIDDTPGKGQTLSPHNQRPRSSRKTSFNPYSPDGQQSIRALVSELKPVVAEARREKTHPPGSDAVSVEPTRLPRTPILKRTGPKHMEAKRMPTDDELDALKNNVWAQMLAAPLRACQGSFARLPAPFLVDLEFVEDPEKKAVHLAPAPLADLDALEQRMAKELARDNWLQSRDDNWESNWEARELQQGGEGGDSTPPQPPTQKVKQRPKSRLVAEMNLVRFLTLKLMERSKREPGKIVSKSNALARLVPAPLKDALEKAQHYAINKRKIDAATGADQATDTTNEPLPMDYLSRLQWQVDMYERIPRIMRKRILVALKALAEQATSDTAAGKPSKVMTLSIHHAAGVPSHVDCPPESIILHIGDEDTRTLLSSIPAPPKNESGLTQPPLPSNNWFVPPVISLDGRHRLPVFPLKQMLATHADTADVAALAELTSAYKVLQHHRHHHPGKPHSNDTFLLVRPGVGPPRAVMEEVWQLWRYLGGSHMGLVYDEDTERCFDQGQVVK</sequence>
<dbReference type="RefSeq" id="XP_016230359.1">
    <property type="nucleotide sequence ID" value="XM_016385415.1"/>
</dbReference>
<dbReference type="HOGENOM" id="CLU_409365_0_0_1"/>
<dbReference type="GeneID" id="27338187"/>
<name>A0A0D2ATT2_9EURO</name>